<sequence>MISRCYDTISSSKTQARLRLLLDKSKRNRAWVFEDAIRYVSRYLLTLLFNDEFNTGLRFDDGVQCSRRTQPPPKLPDGPAHKLSANYYFTRDERRKVEPPKNFYVAGKSQLESLPLQHIKSLPASSDIPPPPRMFTPGFNYNWETGKSEIPDSQ</sequence>
<evidence type="ECO:0000256" key="10">
    <source>
        <dbReference type="ARBA" id="ARBA00022990"/>
    </source>
</evidence>
<keyword evidence="7" id="KW-0679">Respiratory chain</keyword>
<name>A0AA88XXB3_PINIB</name>
<evidence type="ECO:0000256" key="9">
    <source>
        <dbReference type="ARBA" id="ARBA00022982"/>
    </source>
</evidence>
<dbReference type="GO" id="GO:0006120">
    <property type="term" value="P:mitochondrial electron transport, NADH to ubiquinone"/>
    <property type="evidence" value="ECO:0007669"/>
    <property type="project" value="TreeGrafter"/>
</dbReference>
<dbReference type="AlphaFoldDB" id="A0AA88XXB3"/>
<comment type="subcellular location">
    <subcellularLocation>
        <location evidence="2">Mitochondrion inner membrane</location>
        <topology evidence="2">Peripheral membrane protein</topology>
        <orientation evidence="2">Matrix side</orientation>
    </subcellularLocation>
</comment>
<evidence type="ECO:0000256" key="7">
    <source>
        <dbReference type="ARBA" id="ARBA00022660"/>
    </source>
</evidence>
<dbReference type="Proteomes" id="UP001186944">
    <property type="component" value="Unassembled WGS sequence"/>
</dbReference>
<dbReference type="Pfam" id="PF07347">
    <property type="entry name" value="CI-B14_5a"/>
    <property type="match status" value="1"/>
</dbReference>
<keyword evidence="11" id="KW-0496">Mitochondrion</keyword>
<dbReference type="InterPro" id="IPR009947">
    <property type="entry name" value="NDUA7"/>
</dbReference>
<evidence type="ECO:0000256" key="15">
    <source>
        <dbReference type="SAM" id="MobiDB-lite"/>
    </source>
</evidence>
<evidence type="ECO:0000256" key="1">
    <source>
        <dbReference type="ARBA" id="ARBA00003195"/>
    </source>
</evidence>
<dbReference type="PANTHER" id="PTHR12485:SF1">
    <property type="entry name" value="NADH DEHYDROGENASE [UBIQUINONE] 1 ALPHA SUBCOMPLEX SUBUNIT 7"/>
    <property type="match status" value="1"/>
</dbReference>
<comment type="function">
    <text evidence="1">Accessory subunit of the mitochondrial membrane respiratory chain NADH dehydrogenase (Complex I), that is believed not to be involved in catalysis. Complex I functions in the transfer of electrons from NADH to the respiratory chain. The immediate electron acceptor for the enzyme is believed to be ubiquinone.</text>
</comment>
<proteinExistence type="inferred from homology"/>
<accession>A0AA88XXB3</accession>
<evidence type="ECO:0000256" key="12">
    <source>
        <dbReference type="ARBA" id="ARBA00023136"/>
    </source>
</evidence>
<evidence type="ECO:0000256" key="11">
    <source>
        <dbReference type="ARBA" id="ARBA00023128"/>
    </source>
</evidence>
<keyword evidence="6" id="KW-0813">Transport</keyword>
<comment type="caution">
    <text evidence="16">The sequence shown here is derived from an EMBL/GenBank/DDBJ whole genome shotgun (WGS) entry which is preliminary data.</text>
</comment>
<evidence type="ECO:0000256" key="5">
    <source>
        <dbReference type="ARBA" id="ARBA00016383"/>
    </source>
</evidence>
<keyword evidence="9" id="KW-0249">Electron transport</keyword>
<keyword evidence="8" id="KW-0999">Mitochondrion inner membrane</keyword>
<keyword evidence="17" id="KW-1185">Reference proteome</keyword>
<protein>
    <recommendedName>
        <fullName evidence="5">NADH dehydrogenase [ubiquinone] 1 alpha subcomplex subunit 7</fullName>
    </recommendedName>
    <alternativeName>
        <fullName evidence="14">Complex I-B14.5a</fullName>
    </alternativeName>
    <alternativeName>
        <fullName evidence="13">NADH-ubiquinone oxidoreductase subunit B14.5a</fullName>
    </alternativeName>
</protein>
<evidence type="ECO:0000256" key="2">
    <source>
        <dbReference type="ARBA" id="ARBA00004443"/>
    </source>
</evidence>
<reference evidence="16" key="1">
    <citation type="submission" date="2019-08" db="EMBL/GenBank/DDBJ databases">
        <title>The improved chromosome-level genome for the pearl oyster Pinctada fucata martensii using PacBio sequencing and Hi-C.</title>
        <authorList>
            <person name="Zheng Z."/>
        </authorList>
    </citation>
    <scope>NUCLEOTIDE SEQUENCE</scope>
    <source>
        <strain evidence="16">ZZ-2019</strain>
        <tissue evidence="16">Adductor muscle</tissue>
    </source>
</reference>
<dbReference type="PANTHER" id="PTHR12485">
    <property type="entry name" value="NADH-UBIQUINONE OXIDOREDUCTASE SUBUNIT B"/>
    <property type="match status" value="1"/>
</dbReference>
<evidence type="ECO:0000256" key="8">
    <source>
        <dbReference type="ARBA" id="ARBA00022792"/>
    </source>
</evidence>
<comment type="subunit">
    <text evidence="4">Complex I is composed of 45 different subunits.</text>
</comment>
<evidence type="ECO:0000313" key="16">
    <source>
        <dbReference type="EMBL" id="KAK3089691.1"/>
    </source>
</evidence>
<keyword evidence="10" id="KW-0007">Acetylation</keyword>
<dbReference type="EMBL" id="VSWD01000010">
    <property type="protein sequence ID" value="KAK3089691.1"/>
    <property type="molecule type" value="Genomic_DNA"/>
</dbReference>
<keyword evidence="12" id="KW-0472">Membrane</keyword>
<gene>
    <name evidence="16" type="ORF">FSP39_005657</name>
</gene>
<dbReference type="GO" id="GO:0005743">
    <property type="term" value="C:mitochondrial inner membrane"/>
    <property type="evidence" value="ECO:0007669"/>
    <property type="project" value="UniProtKB-SubCell"/>
</dbReference>
<evidence type="ECO:0000256" key="14">
    <source>
        <dbReference type="ARBA" id="ARBA00033401"/>
    </source>
</evidence>
<evidence type="ECO:0000313" key="17">
    <source>
        <dbReference type="Proteomes" id="UP001186944"/>
    </source>
</evidence>
<evidence type="ECO:0000256" key="3">
    <source>
        <dbReference type="ARBA" id="ARBA00005482"/>
    </source>
</evidence>
<evidence type="ECO:0000256" key="4">
    <source>
        <dbReference type="ARBA" id="ARBA00011533"/>
    </source>
</evidence>
<evidence type="ECO:0000256" key="13">
    <source>
        <dbReference type="ARBA" id="ARBA00030360"/>
    </source>
</evidence>
<comment type="similarity">
    <text evidence="3">Belongs to the complex I NDUFA7 subunit family.</text>
</comment>
<feature type="region of interest" description="Disordered" evidence="15">
    <location>
        <begin position="122"/>
        <end position="154"/>
    </location>
</feature>
<evidence type="ECO:0000256" key="6">
    <source>
        <dbReference type="ARBA" id="ARBA00022448"/>
    </source>
</evidence>
<organism evidence="16 17">
    <name type="scientific">Pinctada imbricata</name>
    <name type="common">Atlantic pearl-oyster</name>
    <name type="synonym">Pinctada martensii</name>
    <dbReference type="NCBI Taxonomy" id="66713"/>
    <lineage>
        <taxon>Eukaryota</taxon>
        <taxon>Metazoa</taxon>
        <taxon>Spiralia</taxon>
        <taxon>Lophotrochozoa</taxon>
        <taxon>Mollusca</taxon>
        <taxon>Bivalvia</taxon>
        <taxon>Autobranchia</taxon>
        <taxon>Pteriomorphia</taxon>
        <taxon>Pterioida</taxon>
        <taxon>Pterioidea</taxon>
        <taxon>Pteriidae</taxon>
        <taxon>Pinctada</taxon>
    </lineage>
</organism>